<comment type="cofactor">
    <cofactor evidence="1">
        <name>Zn(2+)</name>
        <dbReference type="ChEBI" id="CHEBI:29105"/>
    </cofactor>
</comment>
<reference evidence="3 4" key="1">
    <citation type="submission" date="2018-07" db="EMBL/GenBank/DDBJ databases">
        <title>Lottiidibacillus patelloidae gen. nov., sp. nov., isolated from the intestinal tract of a marine limpet and the reclassification of B. taeanensis BH030017T, B. algicola KMM 3737T and B. hwajinpoensis SW-72T as genus Lottiidibacillus.</title>
        <authorList>
            <person name="Liu R."/>
            <person name="Huang Z."/>
        </authorList>
    </citation>
    <scope>NUCLEOTIDE SEQUENCE [LARGE SCALE GENOMIC DNA]</scope>
    <source>
        <strain evidence="3 4">BH030017</strain>
    </source>
</reference>
<evidence type="ECO:0000313" key="4">
    <source>
        <dbReference type="Proteomes" id="UP000253314"/>
    </source>
</evidence>
<dbReference type="InterPro" id="IPR024078">
    <property type="entry name" value="LmbE-like_dom_sf"/>
</dbReference>
<evidence type="ECO:0000313" key="3">
    <source>
        <dbReference type="EMBL" id="RBW71125.1"/>
    </source>
</evidence>
<dbReference type="InterPro" id="IPR003737">
    <property type="entry name" value="GlcNAc_PI_deacetylase-related"/>
</dbReference>
<dbReference type="EMBL" id="QOCW01000002">
    <property type="protein sequence ID" value="RBW71125.1"/>
    <property type="molecule type" value="Genomic_DNA"/>
</dbReference>
<comment type="caution">
    <text evidence="3">The sequence shown here is derived from an EMBL/GenBank/DDBJ whole genome shotgun (WGS) entry which is preliminary data.</text>
</comment>
<dbReference type="GO" id="GO:0016811">
    <property type="term" value="F:hydrolase activity, acting on carbon-nitrogen (but not peptide) bonds, in linear amides"/>
    <property type="evidence" value="ECO:0007669"/>
    <property type="project" value="TreeGrafter"/>
</dbReference>
<dbReference type="RefSeq" id="WP_113804605.1">
    <property type="nucleotide sequence ID" value="NZ_QOCW01000002.1"/>
</dbReference>
<gene>
    <name evidence="3" type="ORF">DS031_03840</name>
</gene>
<comment type="catalytic activity">
    <reaction evidence="2">
        <text>(S)-malyl N-acetyl-alpha-D-glucosaminide + H2O = (S)-malyl alpha-D-glucosaminide + acetate</text>
        <dbReference type="Rhea" id="RHEA:33411"/>
        <dbReference type="ChEBI" id="CHEBI:15377"/>
        <dbReference type="ChEBI" id="CHEBI:30089"/>
        <dbReference type="ChEBI" id="CHEBI:64870"/>
        <dbReference type="ChEBI" id="CHEBI:64871"/>
    </reaction>
</comment>
<accession>A0A366Y180</accession>
<organism evidence="3 4">
    <name type="scientific">Bacillus taeanensis</name>
    <dbReference type="NCBI Taxonomy" id="273032"/>
    <lineage>
        <taxon>Bacteria</taxon>
        <taxon>Bacillati</taxon>
        <taxon>Bacillota</taxon>
        <taxon>Bacilli</taxon>
        <taxon>Bacillales</taxon>
        <taxon>Bacillaceae</taxon>
        <taxon>Bacillus</taxon>
    </lineage>
</organism>
<dbReference type="Gene3D" id="3.40.50.10320">
    <property type="entry name" value="LmbE-like"/>
    <property type="match status" value="1"/>
</dbReference>
<dbReference type="Pfam" id="PF02585">
    <property type="entry name" value="PIG-L"/>
    <property type="match status" value="1"/>
</dbReference>
<evidence type="ECO:0000256" key="2">
    <source>
        <dbReference type="ARBA" id="ARBA00024609"/>
    </source>
</evidence>
<dbReference type="Proteomes" id="UP000253314">
    <property type="component" value="Unassembled WGS sequence"/>
</dbReference>
<dbReference type="SUPFAM" id="SSF102588">
    <property type="entry name" value="LmbE-like"/>
    <property type="match status" value="1"/>
</dbReference>
<protein>
    <submittedName>
        <fullName evidence="3">LmbE family protein</fullName>
    </submittedName>
</protein>
<sequence length="234" mass="26773">MEEKRKIVAVFAHPDDETFICGGTLAHYAKQGVHITLICATKGEMGRRMGNPPFVNRETMPMLREQELIAACRELGILDLKFLEIRDKMVEFEDENILVQRIFSILDEVRPQVLLTFHEKLGGHPDHCAIGKAATLAFQKITSPKYKPSLYFIAFEEMLLEAGELGYTDKKIKVINVKDSLYEKMLASRAHRSQSELEAGLWQSDSEAIKSIRKQEYFLCDEKIDKSEKDSLFT</sequence>
<dbReference type="AlphaFoldDB" id="A0A366Y180"/>
<dbReference type="OrthoDB" id="9790023at2"/>
<evidence type="ECO:0000256" key="1">
    <source>
        <dbReference type="ARBA" id="ARBA00001947"/>
    </source>
</evidence>
<keyword evidence="4" id="KW-1185">Reference proteome</keyword>
<dbReference type="PANTHER" id="PTHR12993">
    <property type="entry name" value="N-ACETYLGLUCOSAMINYL-PHOSPHATIDYLINOSITOL DE-N-ACETYLASE-RELATED"/>
    <property type="match status" value="1"/>
</dbReference>
<dbReference type="PANTHER" id="PTHR12993:SF27">
    <property type="entry name" value="N-ACETYL-ALPHA-D-GLUCOSAMINYL L-MALATE DEACETYLASE 2-RELATED"/>
    <property type="match status" value="1"/>
</dbReference>
<proteinExistence type="predicted"/>
<name>A0A366Y180_9BACI</name>